<proteinExistence type="predicted"/>
<dbReference type="Pfam" id="PF03168">
    <property type="entry name" value="LEA_2"/>
    <property type="match status" value="1"/>
</dbReference>
<protein>
    <submittedName>
        <fullName evidence="2">LEA type 2 family protein</fullName>
    </submittedName>
</protein>
<evidence type="ECO:0000313" key="3">
    <source>
        <dbReference type="Proteomes" id="UP000317155"/>
    </source>
</evidence>
<organism evidence="2 3">
    <name type="scientific">Trichloromonas acetexigens</name>
    <dbReference type="NCBI Taxonomy" id="38815"/>
    <lineage>
        <taxon>Bacteria</taxon>
        <taxon>Pseudomonadati</taxon>
        <taxon>Thermodesulfobacteriota</taxon>
        <taxon>Desulfuromonadia</taxon>
        <taxon>Desulfuromonadales</taxon>
        <taxon>Trichloromonadaceae</taxon>
        <taxon>Trichloromonas</taxon>
    </lineage>
</organism>
<sequence length="155" mass="16792">MRLCKWILMLAAILFLGGCLAMSPGFETPTVGLKSFRFLPSDGGVPRFEIGLHVVNPNRSALKLEGIVYSVVLAGHKVITGASADLPVIDAYSEGDVTLTATADLLRSIGLFSSLFKNPQKPFSYDLEAQLDIGRLHPRIKIHEKGEISLQDAAK</sequence>
<evidence type="ECO:0000313" key="2">
    <source>
        <dbReference type="EMBL" id="TRO78555.1"/>
    </source>
</evidence>
<dbReference type="RefSeq" id="WP_092054760.1">
    <property type="nucleotide sequence ID" value="NZ_FOJJ01000008.1"/>
</dbReference>
<accession>A0A550J5R7</accession>
<dbReference type="AlphaFoldDB" id="A0A550J5R7"/>
<dbReference type="OrthoDB" id="5421820at2"/>
<dbReference type="PROSITE" id="PS51257">
    <property type="entry name" value="PROKAR_LIPOPROTEIN"/>
    <property type="match status" value="1"/>
</dbReference>
<gene>
    <name evidence="2" type="ORF">FL622_15655</name>
</gene>
<dbReference type="Proteomes" id="UP000317155">
    <property type="component" value="Unassembled WGS sequence"/>
</dbReference>
<name>A0A550J5R7_9BACT</name>
<evidence type="ECO:0000259" key="1">
    <source>
        <dbReference type="Pfam" id="PF03168"/>
    </source>
</evidence>
<keyword evidence="3" id="KW-1185">Reference proteome</keyword>
<comment type="caution">
    <text evidence="2">The sequence shown here is derived from an EMBL/GenBank/DDBJ whole genome shotgun (WGS) entry which is preliminary data.</text>
</comment>
<dbReference type="SUPFAM" id="SSF117070">
    <property type="entry name" value="LEA14-like"/>
    <property type="match status" value="1"/>
</dbReference>
<dbReference type="EMBL" id="VJVV01000016">
    <property type="protein sequence ID" value="TRO78555.1"/>
    <property type="molecule type" value="Genomic_DNA"/>
</dbReference>
<reference evidence="2 3" key="1">
    <citation type="submission" date="2019-07" db="EMBL/GenBank/DDBJ databases">
        <title>Insights of Desulfuromonas acetexigens electromicrobiology.</title>
        <authorList>
            <person name="Katuri K."/>
            <person name="Sapireddy V."/>
            <person name="Shaw D.R."/>
            <person name="Saikaly P."/>
        </authorList>
    </citation>
    <scope>NUCLEOTIDE SEQUENCE [LARGE SCALE GENOMIC DNA]</scope>
    <source>
        <strain evidence="2 3">2873</strain>
    </source>
</reference>
<feature type="domain" description="Late embryogenesis abundant protein LEA-2 subgroup" evidence="1">
    <location>
        <begin position="53"/>
        <end position="144"/>
    </location>
</feature>
<dbReference type="Gene3D" id="2.60.40.1820">
    <property type="match status" value="1"/>
</dbReference>
<dbReference type="InterPro" id="IPR004864">
    <property type="entry name" value="LEA_2"/>
</dbReference>